<evidence type="ECO:0000313" key="2">
    <source>
        <dbReference type="EMBL" id="MFC0623159.1"/>
    </source>
</evidence>
<organism evidence="2 3">
    <name type="scientific">Kribbella deserti</name>
    <dbReference type="NCBI Taxonomy" id="1926257"/>
    <lineage>
        <taxon>Bacteria</taxon>
        <taxon>Bacillati</taxon>
        <taxon>Actinomycetota</taxon>
        <taxon>Actinomycetes</taxon>
        <taxon>Propionibacteriales</taxon>
        <taxon>Kribbellaceae</taxon>
        <taxon>Kribbella</taxon>
    </lineage>
</organism>
<dbReference type="RefSeq" id="WP_380043849.1">
    <property type="nucleotide sequence ID" value="NZ_JBHLTC010000002.1"/>
</dbReference>
<sequence>MAPTGNLTVRRWPAYAIAGGVGLFCLVVVSVAAFEQLVQGKPANGDAVVALGATGLRVMTIVVALVAVSRWERRVPARILSMALWAMAIGQLAYPLAETLVKAAILLDLIEPLNKGISNMSATGWFNFAAAWLVWGVPGVLFGLLASDHRRRHALSWLWAPLGGLGGMAALAVLGLVISRL</sequence>
<proteinExistence type="predicted"/>
<keyword evidence="1" id="KW-0472">Membrane</keyword>
<feature type="transmembrane region" description="Helical" evidence="1">
    <location>
        <begin position="157"/>
        <end position="178"/>
    </location>
</feature>
<comment type="caution">
    <text evidence="2">The sequence shown here is derived from an EMBL/GenBank/DDBJ whole genome shotgun (WGS) entry which is preliminary data.</text>
</comment>
<keyword evidence="1" id="KW-1133">Transmembrane helix</keyword>
<accession>A0ABV6QET9</accession>
<keyword evidence="1" id="KW-0812">Transmembrane</keyword>
<keyword evidence="3" id="KW-1185">Reference proteome</keyword>
<reference evidence="2 3" key="1">
    <citation type="submission" date="2024-09" db="EMBL/GenBank/DDBJ databases">
        <authorList>
            <person name="Sun Q."/>
            <person name="Mori K."/>
        </authorList>
    </citation>
    <scope>NUCLEOTIDE SEQUENCE [LARGE SCALE GENOMIC DNA]</scope>
    <source>
        <strain evidence="2 3">CGMCC 1.15906</strain>
    </source>
</reference>
<name>A0ABV6QET9_9ACTN</name>
<gene>
    <name evidence="2" type="ORF">ACFFGN_03745</name>
</gene>
<evidence type="ECO:0008006" key="4">
    <source>
        <dbReference type="Google" id="ProtNLM"/>
    </source>
</evidence>
<protein>
    <recommendedName>
        <fullName evidence="4">DUF3995 domain-containing protein</fullName>
    </recommendedName>
</protein>
<evidence type="ECO:0000256" key="1">
    <source>
        <dbReference type="SAM" id="Phobius"/>
    </source>
</evidence>
<feature type="transmembrane region" description="Helical" evidence="1">
    <location>
        <begin position="47"/>
        <end position="68"/>
    </location>
</feature>
<evidence type="ECO:0000313" key="3">
    <source>
        <dbReference type="Proteomes" id="UP001589890"/>
    </source>
</evidence>
<feature type="transmembrane region" description="Helical" evidence="1">
    <location>
        <begin position="12"/>
        <end position="35"/>
    </location>
</feature>
<dbReference type="Proteomes" id="UP001589890">
    <property type="component" value="Unassembled WGS sequence"/>
</dbReference>
<feature type="transmembrane region" description="Helical" evidence="1">
    <location>
        <begin position="125"/>
        <end position="145"/>
    </location>
</feature>
<dbReference type="EMBL" id="JBHLTC010000002">
    <property type="protein sequence ID" value="MFC0623159.1"/>
    <property type="molecule type" value="Genomic_DNA"/>
</dbReference>